<dbReference type="CDD" id="cd13568">
    <property type="entry name" value="PBP2_TAXI_TRAP_like_3"/>
    <property type="match status" value="1"/>
</dbReference>
<name>A0A7X3LXQ6_9HYPH</name>
<feature type="chain" id="PRO_5031100535" evidence="1">
    <location>
        <begin position="26"/>
        <end position="326"/>
    </location>
</feature>
<dbReference type="AlphaFoldDB" id="A0A7X3LXQ6"/>
<dbReference type="NCBIfam" id="TIGR02122">
    <property type="entry name" value="TRAP_TAXI"/>
    <property type="match status" value="1"/>
</dbReference>
<evidence type="ECO:0000313" key="3">
    <source>
        <dbReference type="Proteomes" id="UP000433101"/>
    </source>
</evidence>
<keyword evidence="1" id="KW-0732">Signal</keyword>
<accession>A0A7X3LXQ6</accession>
<dbReference type="InterPro" id="IPR011852">
    <property type="entry name" value="TRAP_TAXI"/>
</dbReference>
<dbReference type="Pfam" id="PF16868">
    <property type="entry name" value="NMT1_3"/>
    <property type="match status" value="1"/>
</dbReference>
<comment type="caution">
    <text evidence="2">The sequence shown here is derived from an EMBL/GenBank/DDBJ whole genome shotgun (WGS) entry which is preliminary data.</text>
</comment>
<organism evidence="2 3">
    <name type="scientific">Stappia sediminis</name>
    <dbReference type="NCBI Taxonomy" id="2692190"/>
    <lineage>
        <taxon>Bacteria</taxon>
        <taxon>Pseudomonadati</taxon>
        <taxon>Pseudomonadota</taxon>
        <taxon>Alphaproteobacteria</taxon>
        <taxon>Hyphomicrobiales</taxon>
        <taxon>Stappiaceae</taxon>
        <taxon>Stappia</taxon>
    </lineage>
</organism>
<sequence length="326" mass="35361">MRPIVKAVAAFCFAAASVQTPQAQAVDQRHFVSIGTGGVTGVYYPAGLAICQLVDNSRDSHGFRCLAEPSGGSIDNIRAIEDGSREFGIVQSDVQANAYQGKGQWSEGAFEDLRAVFSLHAEPVTMLARADAGISRLEDIAGKRVNIGNPGSGQYGTWEVMEAEGLVDRKSLGKAVQLKSADVGQALCEGKIDSYFWLVGHPSALTQETISSCEAILVAVNGKGVDNLLEKYPYYRRAVIPAGMYNNDEDVETFGVGATFVTSRDVSDDTVYEVVKAVFEDFETFKSRHPALAQLSVDEMIRDSLTAPLHSGARRYYVERGWLDDE</sequence>
<dbReference type="Gene3D" id="3.40.190.10">
    <property type="entry name" value="Periplasmic binding protein-like II"/>
    <property type="match status" value="2"/>
</dbReference>
<reference evidence="2 3" key="1">
    <citation type="submission" date="2019-12" db="EMBL/GenBank/DDBJ databases">
        <authorList>
            <person name="Li M."/>
        </authorList>
    </citation>
    <scope>NUCLEOTIDE SEQUENCE [LARGE SCALE GENOMIC DNA]</scope>
    <source>
        <strain evidence="2 3">GBMRC 2046</strain>
    </source>
</reference>
<dbReference type="PANTHER" id="PTHR42941">
    <property type="entry name" value="SLL1037 PROTEIN"/>
    <property type="match status" value="1"/>
</dbReference>
<dbReference type="RefSeq" id="WP_160777230.1">
    <property type="nucleotide sequence ID" value="NZ_WUMV01000009.1"/>
</dbReference>
<feature type="signal peptide" evidence="1">
    <location>
        <begin position="1"/>
        <end position="25"/>
    </location>
</feature>
<dbReference type="Proteomes" id="UP000433101">
    <property type="component" value="Unassembled WGS sequence"/>
</dbReference>
<evidence type="ECO:0000313" key="2">
    <source>
        <dbReference type="EMBL" id="MXN66985.1"/>
    </source>
</evidence>
<gene>
    <name evidence="2" type="ORF">GR183_18890</name>
</gene>
<dbReference type="EMBL" id="WUMV01000009">
    <property type="protein sequence ID" value="MXN66985.1"/>
    <property type="molecule type" value="Genomic_DNA"/>
</dbReference>
<dbReference type="SUPFAM" id="SSF53850">
    <property type="entry name" value="Periplasmic binding protein-like II"/>
    <property type="match status" value="1"/>
</dbReference>
<evidence type="ECO:0000256" key="1">
    <source>
        <dbReference type="SAM" id="SignalP"/>
    </source>
</evidence>
<keyword evidence="3" id="KW-1185">Reference proteome</keyword>
<dbReference type="PANTHER" id="PTHR42941:SF1">
    <property type="entry name" value="SLL1037 PROTEIN"/>
    <property type="match status" value="1"/>
</dbReference>
<proteinExistence type="predicted"/>
<protein>
    <submittedName>
        <fullName evidence="2">TAXI family TRAP transporter solute-binding subunit</fullName>
    </submittedName>
</protein>